<dbReference type="PROSITE" id="PS50067">
    <property type="entry name" value="KINESIN_MOTOR_2"/>
    <property type="match status" value="1"/>
</dbReference>
<keyword evidence="5" id="KW-0175">Coiled coil</keyword>
<dbReference type="GO" id="GO:0008017">
    <property type="term" value="F:microtubule binding"/>
    <property type="evidence" value="ECO:0007669"/>
    <property type="project" value="InterPro"/>
</dbReference>
<evidence type="ECO:0000256" key="6">
    <source>
        <dbReference type="PROSITE-ProRule" id="PRU00283"/>
    </source>
</evidence>
<dbReference type="InterPro" id="IPR027417">
    <property type="entry name" value="P-loop_NTPase"/>
</dbReference>
<dbReference type="GO" id="GO:0007052">
    <property type="term" value="P:mitotic spindle organization"/>
    <property type="evidence" value="ECO:0007669"/>
    <property type="project" value="TreeGrafter"/>
</dbReference>
<dbReference type="PANTHER" id="PTHR47969:SF15">
    <property type="entry name" value="CHROMOSOME-ASSOCIATED KINESIN KIF4A-RELATED"/>
    <property type="match status" value="1"/>
</dbReference>
<dbReference type="GO" id="GO:0005524">
    <property type="term" value="F:ATP binding"/>
    <property type="evidence" value="ECO:0007669"/>
    <property type="project" value="UniProtKB-KW"/>
</dbReference>
<dbReference type="Proteomes" id="UP000789396">
    <property type="component" value="Unassembled WGS sequence"/>
</dbReference>
<sequence length="217" mass="24309">LRIRPLTPEDLINIPARFQRNVLSTAAYAPNQVTVRHETKQNFTFDHVFGQECSQKEVYEHKESRKIRLVVLGKELALRIGRIGSGLEGLISIGADDGQLDSEPFAIRTGRFWLVLCTSSKTHTMGTSNDFTSPPESMGIIPRAMTSLFSAINSVQYKQRKFSMRVSFVEFYNEDLIDLLSEGSEEDKPQLLIREDPSGSISLSGLQEIKVNSVTAD</sequence>
<dbReference type="GO" id="GO:0005737">
    <property type="term" value="C:cytoplasm"/>
    <property type="evidence" value="ECO:0007669"/>
    <property type="project" value="UniProtKB-SubCell"/>
</dbReference>
<accession>A0A9N9NX76</accession>
<protein>
    <submittedName>
        <fullName evidence="8">3800_t:CDS:1</fullName>
    </submittedName>
</protein>
<dbReference type="OrthoDB" id="3176171at2759"/>
<dbReference type="Gene3D" id="3.40.850.10">
    <property type="entry name" value="Kinesin motor domain"/>
    <property type="match status" value="1"/>
</dbReference>
<keyword evidence="4" id="KW-0067">ATP-binding</keyword>
<keyword evidence="3" id="KW-0547">Nucleotide-binding</keyword>
<reference evidence="8" key="1">
    <citation type="submission" date="2021-06" db="EMBL/GenBank/DDBJ databases">
        <authorList>
            <person name="Kallberg Y."/>
            <person name="Tangrot J."/>
            <person name="Rosling A."/>
        </authorList>
    </citation>
    <scope>NUCLEOTIDE SEQUENCE</scope>
    <source>
        <strain evidence="8">IN212</strain>
    </source>
</reference>
<dbReference type="GO" id="GO:0051231">
    <property type="term" value="P:spindle elongation"/>
    <property type="evidence" value="ECO:0007669"/>
    <property type="project" value="TreeGrafter"/>
</dbReference>
<dbReference type="EMBL" id="CAJVPZ010045175">
    <property type="protein sequence ID" value="CAG8768832.1"/>
    <property type="molecule type" value="Genomic_DNA"/>
</dbReference>
<dbReference type="InterPro" id="IPR036961">
    <property type="entry name" value="Kinesin_motor_dom_sf"/>
</dbReference>
<feature type="non-terminal residue" evidence="8">
    <location>
        <position position="1"/>
    </location>
</feature>
<dbReference type="InterPro" id="IPR001752">
    <property type="entry name" value="Kinesin_motor_dom"/>
</dbReference>
<dbReference type="SMART" id="SM00129">
    <property type="entry name" value="KISc"/>
    <property type="match status" value="1"/>
</dbReference>
<comment type="caution">
    <text evidence="6">Lacks conserved residue(s) required for the propagation of feature annotation.</text>
</comment>
<feature type="domain" description="Kinesin motor" evidence="7">
    <location>
        <begin position="1"/>
        <end position="217"/>
    </location>
</feature>
<dbReference type="GO" id="GO:0005875">
    <property type="term" value="C:microtubule associated complex"/>
    <property type="evidence" value="ECO:0007669"/>
    <property type="project" value="TreeGrafter"/>
</dbReference>
<gene>
    <name evidence="8" type="ORF">RFULGI_LOCUS14898</name>
</gene>
<dbReference type="AlphaFoldDB" id="A0A9N9NX76"/>
<name>A0A9N9NX76_9GLOM</name>
<feature type="non-terminal residue" evidence="8">
    <location>
        <position position="217"/>
    </location>
</feature>
<evidence type="ECO:0000256" key="3">
    <source>
        <dbReference type="ARBA" id="ARBA00022741"/>
    </source>
</evidence>
<dbReference type="InterPro" id="IPR027640">
    <property type="entry name" value="Kinesin-like_fam"/>
</dbReference>
<evidence type="ECO:0000313" key="8">
    <source>
        <dbReference type="EMBL" id="CAG8768832.1"/>
    </source>
</evidence>
<evidence type="ECO:0000256" key="4">
    <source>
        <dbReference type="ARBA" id="ARBA00022840"/>
    </source>
</evidence>
<dbReference type="Pfam" id="PF00225">
    <property type="entry name" value="Kinesin"/>
    <property type="match status" value="1"/>
</dbReference>
<evidence type="ECO:0000313" key="9">
    <source>
        <dbReference type="Proteomes" id="UP000789396"/>
    </source>
</evidence>
<comment type="subcellular location">
    <subcellularLocation>
        <location evidence="1">Cytoplasm</location>
    </subcellularLocation>
</comment>
<comment type="similarity">
    <text evidence="6">Belongs to the TRAFAC class myosin-kinesin ATPase superfamily. Kinesin family.</text>
</comment>
<keyword evidence="2" id="KW-0963">Cytoplasm</keyword>
<dbReference type="GO" id="GO:0007018">
    <property type="term" value="P:microtubule-based movement"/>
    <property type="evidence" value="ECO:0007669"/>
    <property type="project" value="InterPro"/>
</dbReference>
<dbReference type="PANTHER" id="PTHR47969">
    <property type="entry name" value="CHROMOSOME-ASSOCIATED KINESIN KIF4A-RELATED"/>
    <property type="match status" value="1"/>
</dbReference>
<comment type="caution">
    <text evidence="8">The sequence shown here is derived from an EMBL/GenBank/DDBJ whole genome shotgun (WGS) entry which is preliminary data.</text>
</comment>
<evidence type="ECO:0000256" key="2">
    <source>
        <dbReference type="ARBA" id="ARBA00022490"/>
    </source>
</evidence>
<proteinExistence type="inferred from homology"/>
<evidence type="ECO:0000256" key="1">
    <source>
        <dbReference type="ARBA" id="ARBA00004496"/>
    </source>
</evidence>
<organism evidence="8 9">
    <name type="scientific">Racocetra fulgida</name>
    <dbReference type="NCBI Taxonomy" id="60492"/>
    <lineage>
        <taxon>Eukaryota</taxon>
        <taxon>Fungi</taxon>
        <taxon>Fungi incertae sedis</taxon>
        <taxon>Mucoromycota</taxon>
        <taxon>Glomeromycotina</taxon>
        <taxon>Glomeromycetes</taxon>
        <taxon>Diversisporales</taxon>
        <taxon>Gigasporaceae</taxon>
        <taxon>Racocetra</taxon>
    </lineage>
</organism>
<keyword evidence="9" id="KW-1185">Reference proteome</keyword>
<evidence type="ECO:0000256" key="5">
    <source>
        <dbReference type="ARBA" id="ARBA00023054"/>
    </source>
</evidence>
<dbReference type="SUPFAM" id="SSF52540">
    <property type="entry name" value="P-loop containing nucleoside triphosphate hydrolases"/>
    <property type="match status" value="2"/>
</dbReference>
<dbReference type="GO" id="GO:0003777">
    <property type="term" value="F:microtubule motor activity"/>
    <property type="evidence" value="ECO:0007669"/>
    <property type="project" value="InterPro"/>
</dbReference>
<evidence type="ECO:0000259" key="7">
    <source>
        <dbReference type="PROSITE" id="PS50067"/>
    </source>
</evidence>